<keyword evidence="4" id="KW-0816">Tricarboxylic acid cycle</keyword>
<comment type="cofactor">
    <cofactor evidence="1">
        <name>Mn(2+)</name>
        <dbReference type="ChEBI" id="CHEBI:29035"/>
    </cofactor>
</comment>
<protein>
    <recommendedName>
        <fullName evidence="9">Isopropylmalate dehydrogenase-like domain-containing protein</fullName>
    </recommendedName>
</protein>
<evidence type="ECO:0000256" key="3">
    <source>
        <dbReference type="ARBA" id="ARBA00007769"/>
    </source>
</evidence>
<dbReference type="SMART" id="SM01329">
    <property type="entry name" value="Iso_dh"/>
    <property type="match status" value="1"/>
</dbReference>
<dbReference type="InterPro" id="IPR024084">
    <property type="entry name" value="IsoPropMal-DH-like_dom"/>
</dbReference>
<dbReference type="InterPro" id="IPR004790">
    <property type="entry name" value="Isocitrate_DH_NADP"/>
</dbReference>
<keyword evidence="6" id="KW-0460">Magnesium</keyword>
<keyword evidence="5" id="KW-0479">Metal-binding</keyword>
<keyword evidence="11" id="KW-1185">Reference proteome</keyword>
<evidence type="ECO:0000256" key="6">
    <source>
        <dbReference type="ARBA" id="ARBA00022842"/>
    </source>
</evidence>
<comment type="cofactor">
    <cofactor evidence="2">
        <name>Mg(2+)</name>
        <dbReference type="ChEBI" id="CHEBI:18420"/>
    </cofactor>
</comment>
<comment type="caution">
    <text evidence="10">The sequence shown here is derived from an EMBL/GenBank/DDBJ whole genome shotgun (WGS) entry which is preliminary data.</text>
</comment>
<dbReference type="PANTHER" id="PTHR11822:SF21">
    <property type="entry name" value="ISOCITRATE DEHYDROGENASE [NADP], MITOCHONDRIAL"/>
    <property type="match status" value="1"/>
</dbReference>
<evidence type="ECO:0000256" key="7">
    <source>
        <dbReference type="ARBA" id="ARBA00023002"/>
    </source>
</evidence>
<evidence type="ECO:0000256" key="4">
    <source>
        <dbReference type="ARBA" id="ARBA00022532"/>
    </source>
</evidence>
<evidence type="ECO:0000256" key="5">
    <source>
        <dbReference type="ARBA" id="ARBA00022723"/>
    </source>
</evidence>
<keyword evidence="7" id="KW-0560">Oxidoreductase</keyword>
<evidence type="ECO:0000313" key="11">
    <source>
        <dbReference type="Proteomes" id="UP001396334"/>
    </source>
</evidence>
<dbReference type="EMBL" id="JBBPBN010000042">
    <property type="protein sequence ID" value="KAK8998140.1"/>
    <property type="molecule type" value="Genomic_DNA"/>
</dbReference>
<evidence type="ECO:0000256" key="2">
    <source>
        <dbReference type="ARBA" id="ARBA00001946"/>
    </source>
</evidence>
<dbReference type="PANTHER" id="PTHR11822">
    <property type="entry name" value="NADP-SPECIFIC ISOCITRATE DEHYDROGENASE"/>
    <property type="match status" value="1"/>
</dbReference>
<reference evidence="10 11" key="1">
    <citation type="journal article" date="2024" name="G3 (Bethesda)">
        <title>Genome assembly of Hibiscus sabdariffa L. provides insights into metabolisms of medicinal natural products.</title>
        <authorList>
            <person name="Kim T."/>
        </authorList>
    </citation>
    <scope>NUCLEOTIDE SEQUENCE [LARGE SCALE GENOMIC DNA]</scope>
    <source>
        <strain evidence="10">TK-2024</strain>
        <tissue evidence="10">Old leaves</tissue>
    </source>
</reference>
<dbReference type="Proteomes" id="UP001396334">
    <property type="component" value="Unassembled WGS sequence"/>
</dbReference>
<feature type="domain" description="Isopropylmalate dehydrogenase-like" evidence="9">
    <location>
        <begin position="1"/>
        <end position="202"/>
    </location>
</feature>
<dbReference type="Pfam" id="PF00180">
    <property type="entry name" value="Iso_dh"/>
    <property type="match status" value="1"/>
</dbReference>
<evidence type="ECO:0000256" key="1">
    <source>
        <dbReference type="ARBA" id="ARBA00001936"/>
    </source>
</evidence>
<proteinExistence type="inferred from homology"/>
<evidence type="ECO:0000313" key="10">
    <source>
        <dbReference type="EMBL" id="KAK8998140.1"/>
    </source>
</evidence>
<accession>A0ABR2QBT8</accession>
<sequence length="203" mass="22400">MTNIIETVQSNLKTLKQDNETFQQVLRQRGEGQSTDHSISISASADYDDQLQVSRFMEQTSDLRDSNIIDDMVACALKSEGGYVWACKNYDGDAQSDLAQGFGSFGLMTSVLVCPDGTAIEAEAAHATVTRHYSIHQKGGENITNTIASIFAWTCGLVHREKLDGTLKLLDFSEINDNIVNLRLTKIDAHENEKGEEIVVVIQ</sequence>
<keyword evidence="8" id="KW-0464">Manganese</keyword>
<dbReference type="Gene3D" id="3.40.718.10">
    <property type="entry name" value="Isopropylmalate Dehydrogenase"/>
    <property type="match status" value="1"/>
</dbReference>
<gene>
    <name evidence="10" type="ORF">V6N11_012671</name>
</gene>
<organism evidence="10 11">
    <name type="scientific">Hibiscus sabdariffa</name>
    <name type="common">roselle</name>
    <dbReference type="NCBI Taxonomy" id="183260"/>
    <lineage>
        <taxon>Eukaryota</taxon>
        <taxon>Viridiplantae</taxon>
        <taxon>Streptophyta</taxon>
        <taxon>Embryophyta</taxon>
        <taxon>Tracheophyta</taxon>
        <taxon>Spermatophyta</taxon>
        <taxon>Magnoliopsida</taxon>
        <taxon>eudicotyledons</taxon>
        <taxon>Gunneridae</taxon>
        <taxon>Pentapetalae</taxon>
        <taxon>rosids</taxon>
        <taxon>malvids</taxon>
        <taxon>Malvales</taxon>
        <taxon>Malvaceae</taxon>
        <taxon>Malvoideae</taxon>
        <taxon>Hibiscus</taxon>
    </lineage>
</organism>
<evidence type="ECO:0000259" key="9">
    <source>
        <dbReference type="SMART" id="SM01329"/>
    </source>
</evidence>
<dbReference type="SUPFAM" id="SSF53659">
    <property type="entry name" value="Isocitrate/Isopropylmalate dehydrogenase-like"/>
    <property type="match status" value="1"/>
</dbReference>
<comment type="similarity">
    <text evidence="3">Belongs to the isocitrate and isopropylmalate dehydrogenases family.</text>
</comment>
<evidence type="ECO:0000256" key="8">
    <source>
        <dbReference type="ARBA" id="ARBA00023211"/>
    </source>
</evidence>
<name>A0ABR2QBT8_9ROSI</name>